<gene>
    <name evidence="2" type="ORF">EYC82_09350</name>
</gene>
<proteinExistence type="predicted"/>
<dbReference type="Proteomes" id="UP001143304">
    <property type="component" value="Unassembled WGS sequence"/>
</dbReference>
<dbReference type="EMBL" id="SHNO01000001">
    <property type="protein sequence ID" value="MCX2977557.1"/>
    <property type="molecule type" value="Genomic_DNA"/>
</dbReference>
<evidence type="ECO:0008006" key="4">
    <source>
        <dbReference type="Google" id="ProtNLM"/>
    </source>
</evidence>
<keyword evidence="1" id="KW-0472">Membrane</keyword>
<feature type="transmembrane region" description="Helical" evidence="1">
    <location>
        <begin position="26"/>
        <end position="48"/>
    </location>
</feature>
<keyword evidence="3" id="KW-1185">Reference proteome</keyword>
<keyword evidence="1" id="KW-1133">Transmembrane helix</keyword>
<sequence length="185" mass="20180">MSAYRWLSERYRVATQPLRAERRIEVVVILLLLALLLQLIVGVASLGLQSTPEAIAPAPDTLQLVVFPGRVAVSAAQSNEIRSRPLLWPSRRPDESVVELPEITTEKASNLSEMSLVGVFGAGDSAGIIVRVKGKPRRLRLGDELVGWTLESVAAKEVVLKNGNRRETLVLQPAMAPTANVNSRK</sequence>
<dbReference type="Gene3D" id="2.30.30.830">
    <property type="match status" value="1"/>
</dbReference>
<evidence type="ECO:0000256" key="1">
    <source>
        <dbReference type="SAM" id="Phobius"/>
    </source>
</evidence>
<comment type="caution">
    <text evidence="2">The sequence shown here is derived from an EMBL/GenBank/DDBJ whole genome shotgun (WGS) entry which is preliminary data.</text>
</comment>
<dbReference type="RefSeq" id="WP_279249271.1">
    <property type="nucleotide sequence ID" value="NZ_SHNO01000001.1"/>
</dbReference>
<evidence type="ECO:0000313" key="2">
    <source>
        <dbReference type="EMBL" id="MCX2977557.1"/>
    </source>
</evidence>
<protein>
    <recommendedName>
        <fullName evidence="4">Type II secretion system protein GspC N-terminal domain-containing protein</fullName>
    </recommendedName>
</protein>
<evidence type="ECO:0000313" key="3">
    <source>
        <dbReference type="Proteomes" id="UP001143304"/>
    </source>
</evidence>
<accession>A0ABT3T5J7</accession>
<name>A0ABT3T5J7_9GAMM</name>
<keyword evidence="1" id="KW-0812">Transmembrane</keyword>
<organism evidence="2 3">
    <name type="scientific">Candidatus Marimicrobium litorale</name>
    <dbReference type="NCBI Taxonomy" id="2518991"/>
    <lineage>
        <taxon>Bacteria</taxon>
        <taxon>Pseudomonadati</taxon>
        <taxon>Pseudomonadota</taxon>
        <taxon>Gammaproteobacteria</taxon>
        <taxon>Cellvibrionales</taxon>
        <taxon>Halieaceae</taxon>
        <taxon>Marimicrobium</taxon>
    </lineage>
</organism>
<reference evidence="2" key="1">
    <citation type="submission" date="2019-02" db="EMBL/GenBank/DDBJ databases">
        <authorList>
            <person name="Li S.-H."/>
        </authorList>
    </citation>
    <scope>NUCLEOTIDE SEQUENCE</scope>
    <source>
        <strain evidence="2">IMCC11814</strain>
    </source>
</reference>